<dbReference type="PANTHER" id="PTHR23273:SF162">
    <property type="entry name" value="REPLICATION FACTOR A C-TERMINAL DOMAIN-CONTAINING PROTEIN"/>
    <property type="match status" value="1"/>
</dbReference>
<reference evidence="2" key="1">
    <citation type="submission" date="2019-12" db="EMBL/GenBank/DDBJ databases">
        <title>Genome sequencing and annotation of Brassica cretica.</title>
        <authorList>
            <person name="Studholme D.J."/>
            <person name="Sarris P."/>
        </authorList>
    </citation>
    <scope>NUCLEOTIDE SEQUENCE</scope>
    <source>
        <strain evidence="2">PFS-109/04</strain>
        <tissue evidence="2">Leaf</tissue>
    </source>
</reference>
<dbReference type="GO" id="GO:0051321">
    <property type="term" value="P:meiotic cell cycle"/>
    <property type="evidence" value="ECO:0007669"/>
    <property type="project" value="TreeGrafter"/>
</dbReference>
<dbReference type="GO" id="GO:0006289">
    <property type="term" value="P:nucleotide-excision repair"/>
    <property type="evidence" value="ECO:0007669"/>
    <property type="project" value="TreeGrafter"/>
</dbReference>
<feature type="compositionally biased region" description="Basic and acidic residues" evidence="1">
    <location>
        <begin position="438"/>
        <end position="449"/>
    </location>
</feature>
<comment type="caution">
    <text evidence="2">The sequence shown here is derived from an EMBL/GenBank/DDBJ whole genome shotgun (WGS) entry which is preliminary data.</text>
</comment>
<dbReference type="GO" id="GO:0007004">
    <property type="term" value="P:telomere maintenance via telomerase"/>
    <property type="evidence" value="ECO:0007669"/>
    <property type="project" value="TreeGrafter"/>
</dbReference>
<organism evidence="2 3">
    <name type="scientific">Brassica cretica</name>
    <name type="common">Mustard</name>
    <dbReference type="NCBI Taxonomy" id="69181"/>
    <lineage>
        <taxon>Eukaryota</taxon>
        <taxon>Viridiplantae</taxon>
        <taxon>Streptophyta</taxon>
        <taxon>Embryophyta</taxon>
        <taxon>Tracheophyta</taxon>
        <taxon>Spermatophyta</taxon>
        <taxon>Magnoliopsida</taxon>
        <taxon>eudicotyledons</taxon>
        <taxon>Gunneridae</taxon>
        <taxon>Pentapetalae</taxon>
        <taxon>rosids</taxon>
        <taxon>malvids</taxon>
        <taxon>Brassicales</taxon>
        <taxon>Brassicaceae</taxon>
        <taxon>Brassiceae</taxon>
        <taxon>Brassica</taxon>
    </lineage>
</organism>
<dbReference type="Proteomes" id="UP000712600">
    <property type="component" value="Unassembled WGS sequence"/>
</dbReference>
<evidence type="ECO:0000313" key="3">
    <source>
        <dbReference type="Proteomes" id="UP000712600"/>
    </source>
</evidence>
<proteinExistence type="predicted"/>
<dbReference type="EMBL" id="QGKX02002183">
    <property type="protein sequence ID" value="KAF3488072.1"/>
    <property type="molecule type" value="Genomic_DNA"/>
</dbReference>
<evidence type="ECO:0008006" key="4">
    <source>
        <dbReference type="Google" id="ProtNLM"/>
    </source>
</evidence>
<dbReference type="GO" id="GO:0003684">
    <property type="term" value="F:damaged DNA binding"/>
    <property type="evidence" value="ECO:0007669"/>
    <property type="project" value="TreeGrafter"/>
</dbReference>
<accession>A0A8S9N323</accession>
<protein>
    <recommendedName>
        <fullName evidence="4">Replication factor A C-terminal domain-containing protein</fullName>
    </recommendedName>
</protein>
<dbReference type="Gene3D" id="2.40.50.140">
    <property type="entry name" value="Nucleic acid-binding proteins"/>
    <property type="match status" value="2"/>
</dbReference>
<dbReference type="SUPFAM" id="SSF50249">
    <property type="entry name" value="Nucleic acid-binding proteins"/>
    <property type="match status" value="1"/>
</dbReference>
<dbReference type="GO" id="GO:0005662">
    <property type="term" value="C:DNA replication factor A complex"/>
    <property type="evidence" value="ECO:0007669"/>
    <property type="project" value="TreeGrafter"/>
</dbReference>
<dbReference type="GO" id="GO:0043047">
    <property type="term" value="F:single-stranded telomeric DNA binding"/>
    <property type="evidence" value="ECO:0007669"/>
    <property type="project" value="TreeGrafter"/>
</dbReference>
<dbReference type="PANTHER" id="PTHR23273">
    <property type="entry name" value="REPLICATION FACTOR A 1, RFA1"/>
    <property type="match status" value="1"/>
</dbReference>
<dbReference type="GO" id="GO:0000724">
    <property type="term" value="P:double-strand break repair via homologous recombination"/>
    <property type="evidence" value="ECO:0007669"/>
    <property type="project" value="TreeGrafter"/>
</dbReference>
<name>A0A8S9N323_BRACR</name>
<gene>
    <name evidence="2" type="ORF">F2Q69_00055943</name>
</gene>
<dbReference type="InterPro" id="IPR012340">
    <property type="entry name" value="NA-bd_OB-fold"/>
</dbReference>
<evidence type="ECO:0000313" key="2">
    <source>
        <dbReference type="EMBL" id="KAF3488072.1"/>
    </source>
</evidence>
<evidence type="ECO:0000256" key="1">
    <source>
        <dbReference type="SAM" id="MobiDB-lite"/>
    </source>
</evidence>
<sequence>MEPKNSSISSDREPSKTTAASSAHARPNRKSTASSAMVMKHNGKSAVSSAILKKPNASTALSSAHGDQVMFFRDVSLGPTEADLRFRLIHLWEARNLNTKTLIGQEMILIDEEYRVTDHSATVTFAWNFDLSVLDNPLVPIHEDRFRFHSYEEFQANCDRKVDLYDYVGHMKLVNGQTITEHMVLDEVDVAERRHLCVHVQTHDGPVMKLYLWDKAASDFCEKFKSYGSTPSVMLVTTVNPKHPGGTLTLTSMASSRVFMDNDVQPSRDYLGWLSSNSDLANKINAEVVTKPETVTLEELFTYIKHETAKVAWFECTATIDGVLRGSAWYYISCGGCNSKAVKGSTSLICNNKKCGKRDVTRCSSEHAVFVILGDAGKELTGKHASELVASYFEANEGVEADHCVPTQTITVTKIFPPAAPQTIAPLEEHAVPPTSDDILKTGGDRVRQASESLESAEAKRCKSGCYSFDNPLTQ</sequence>
<feature type="region of interest" description="Disordered" evidence="1">
    <location>
        <begin position="1"/>
        <end position="36"/>
    </location>
</feature>
<feature type="region of interest" description="Disordered" evidence="1">
    <location>
        <begin position="433"/>
        <end position="454"/>
    </location>
</feature>
<dbReference type="AlphaFoldDB" id="A0A8S9N323"/>